<dbReference type="SUPFAM" id="SSF69118">
    <property type="entry name" value="AhpD-like"/>
    <property type="match status" value="1"/>
</dbReference>
<gene>
    <name evidence="2" type="ORF">Q5Y73_21300</name>
</gene>
<keyword evidence="3" id="KW-1185">Reference proteome</keyword>
<dbReference type="Gene3D" id="1.20.1290.10">
    <property type="entry name" value="AhpD-like"/>
    <property type="match status" value="1"/>
</dbReference>
<dbReference type="InterPro" id="IPR029032">
    <property type="entry name" value="AhpD-like"/>
</dbReference>
<name>A0ABT9J4Y2_9BACL</name>
<proteinExistence type="predicted"/>
<evidence type="ECO:0000259" key="1">
    <source>
        <dbReference type="Pfam" id="PF02627"/>
    </source>
</evidence>
<feature type="domain" description="Carboxymuconolactone decarboxylase-like" evidence="1">
    <location>
        <begin position="11"/>
        <end position="76"/>
    </location>
</feature>
<evidence type="ECO:0000313" key="2">
    <source>
        <dbReference type="EMBL" id="MDP5276633.1"/>
    </source>
</evidence>
<protein>
    <submittedName>
        <fullName evidence="2">Carboxymuconolactone decarboxylase family protein</fullName>
    </submittedName>
</protein>
<sequence>MLDLSKELSGVFNQFYEKTIEGESLSEKEKVVAILTAATILGDKDTLKNIIISAKQLGFTNEQLGQINGITIAVSGQHLKNQFQIKVENKQTNSCCQ</sequence>
<evidence type="ECO:0000313" key="3">
    <source>
        <dbReference type="Proteomes" id="UP001231941"/>
    </source>
</evidence>
<dbReference type="InterPro" id="IPR003779">
    <property type="entry name" value="CMD-like"/>
</dbReference>
<dbReference type="Proteomes" id="UP001231941">
    <property type="component" value="Unassembled WGS sequence"/>
</dbReference>
<dbReference type="EMBL" id="JAVAMP010000016">
    <property type="protein sequence ID" value="MDP5276633.1"/>
    <property type="molecule type" value="Genomic_DNA"/>
</dbReference>
<comment type="caution">
    <text evidence="2">The sequence shown here is derived from an EMBL/GenBank/DDBJ whole genome shotgun (WGS) entry which is preliminary data.</text>
</comment>
<dbReference type="RefSeq" id="WP_305993938.1">
    <property type="nucleotide sequence ID" value="NZ_JAVAMP010000016.1"/>
</dbReference>
<accession>A0ABT9J4Y2</accession>
<dbReference type="Pfam" id="PF02627">
    <property type="entry name" value="CMD"/>
    <property type="match status" value="1"/>
</dbReference>
<organism evidence="2 3">
    <name type="scientific">Chengkuizengella axinellae</name>
    <dbReference type="NCBI Taxonomy" id="3064388"/>
    <lineage>
        <taxon>Bacteria</taxon>
        <taxon>Bacillati</taxon>
        <taxon>Bacillota</taxon>
        <taxon>Bacilli</taxon>
        <taxon>Bacillales</taxon>
        <taxon>Paenibacillaceae</taxon>
        <taxon>Chengkuizengella</taxon>
    </lineage>
</organism>
<reference evidence="2 3" key="1">
    <citation type="submission" date="2023-08" db="EMBL/GenBank/DDBJ databases">
        <authorList>
            <person name="Park J.-S."/>
        </authorList>
    </citation>
    <scope>NUCLEOTIDE SEQUENCE [LARGE SCALE GENOMIC DNA]</scope>
    <source>
        <strain evidence="2 3">2205SS18-9</strain>
    </source>
</reference>